<feature type="domain" description="VanZ-like" evidence="2">
    <location>
        <begin position="47"/>
        <end position="117"/>
    </location>
</feature>
<dbReference type="Pfam" id="PF04892">
    <property type="entry name" value="VanZ"/>
    <property type="match status" value="1"/>
</dbReference>
<dbReference type="RefSeq" id="WP_238478830.1">
    <property type="nucleotide sequence ID" value="NZ_CP064786.1"/>
</dbReference>
<evidence type="ECO:0000313" key="4">
    <source>
        <dbReference type="Proteomes" id="UP000663586"/>
    </source>
</evidence>
<gene>
    <name evidence="3" type="ORF">AArcS_0490</name>
</gene>
<accession>A0A897MRX9</accession>
<evidence type="ECO:0000256" key="1">
    <source>
        <dbReference type="SAM" id="Phobius"/>
    </source>
</evidence>
<feature type="transmembrane region" description="Helical" evidence="1">
    <location>
        <begin position="12"/>
        <end position="34"/>
    </location>
</feature>
<dbReference type="InterPro" id="IPR006976">
    <property type="entry name" value="VanZ-like"/>
</dbReference>
<dbReference type="NCBIfam" id="NF037970">
    <property type="entry name" value="vanZ_1"/>
    <property type="match status" value="1"/>
</dbReference>
<protein>
    <submittedName>
        <fullName evidence="3">VanZ like family protein</fullName>
    </submittedName>
</protein>
<keyword evidence="1" id="KW-0812">Transmembrane</keyword>
<evidence type="ECO:0000313" key="3">
    <source>
        <dbReference type="EMBL" id="QSG01719.1"/>
    </source>
</evidence>
<keyword evidence="1" id="KW-0472">Membrane</keyword>
<feature type="transmembrane region" description="Helical" evidence="1">
    <location>
        <begin position="46"/>
        <end position="64"/>
    </location>
</feature>
<dbReference type="PANTHER" id="PTHR28008:SF1">
    <property type="entry name" value="DOMAIN PROTEIN, PUTATIVE (AFU_ORTHOLOGUE AFUA_3G10980)-RELATED"/>
    <property type="match status" value="1"/>
</dbReference>
<dbReference type="GeneID" id="70683871"/>
<sequence>MRLPLPVFPRSLRYLAVAIVCGIIFYFSVLAIPPDTPAPDSIALPTWRHFLAYFVLGLSIAYALTDRPISRKRKALLVLALATGYGAVIELAQGFVPERHMALTDVFINAASVSVSLCWYLVEPYVDHVDIRSLLE</sequence>
<keyword evidence="1" id="KW-1133">Transmembrane helix</keyword>
<dbReference type="AlphaFoldDB" id="A0A897MRX9"/>
<evidence type="ECO:0000259" key="2">
    <source>
        <dbReference type="Pfam" id="PF04892"/>
    </source>
</evidence>
<dbReference type="EMBL" id="CP064786">
    <property type="protein sequence ID" value="QSG01719.1"/>
    <property type="molecule type" value="Genomic_DNA"/>
</dbReference>
<dbReference type="PANTHER" id="PTHR28008">
    <property type="entry name" value="DOMAIN PROTEIN, PUTATIVE (AFU_ORTHOLOGUE AFUA_3G10980)-RELATED"/>
    <property type="match status" value="1"/>
</dbReference>
<keyword evidence="4" id="KW-1185">Reference proteome</keyword>
<proteinExistence type="predicted"/>
<name>A0A897MRX9_9EURY</name>
<organism evidence="3 4">
    <name type="scientific">Natranaeroarchaeum sulfidigenes</name>
    <dbReference type="NCBI Taxonomy" id="2784880"/>
    <lineage>
        <taxon>Archaea</taxon>
        <taxon>Methanobacteriati</taxon>
        <taxon>Methanobacteriota</taxon>
        <taxon>Stenosarchaea group</taxon>
        <taxon>Halobacteria</taxon>
        <taxon>Halobacteriales</taxon>
        <taxon>Natronoarchaeaceae</taxon>
        <taxon>Natranaeroarchaeum</taxon>
    </lineage>
</organism>
<reference evidence="3" key="1">
    <citation type="submission" date="2020-11" db="EMBL/GenBank/DDBJ databases">
        <title>Carbohydrate-dependent, anaerobic sulfur respiration: A novel catabolism in halophilic archaea.</title>
        <authorList>
            <person name="Sorokin D.Y."/>
            <person name="Messina E."/>
            <person name="Smedile F."/>
            <person name="La Cono V."/>
            <person name="Hallsworth J.E."/>
            <person name="Yakimov M.M."/>
        </authorList>
    </citation>
    <scope>NUCLEOTIDE SEQUENCE</scope>
    <source>
        <strain evidence="3">AArc-S</strain>
    </source>
</reference>
<dbReference type="Proteomes" id="UP000663586">
    <property type="component" value="Chromosome"/>
</dbReference>
<feature type="transmembrane region" description="Helical" evidence="1">
    <location>
        <begin position="76"/>
        <end position="96"/>
    </location>
</feature>
<dbReference type="KEGG" id="hara:AArcS_0490"/>